<keyword evidence="4" id="KW-0143">Chaperone</keyword>
<proteinExistence type="inferred from homology"/>
<dbReference type="GO" id="GO:0005524">
    <property type="term" value="F:ATP binding"/>
    <property type="evidence" value="ECO:0007669"/>
    <property type="project" value="UniProtKB-KW"/>
</dbReference>
<accession>A0A2A2LIL8</accession>
<dbReference type="Gene3D" id="3.90.640.10">
    <property type="entry name" value="Actin, Chain A, domain 4"/>
    <property type="match status" value="1"/>
</dbReference>
<dbReference type="InterPro" id="IPR011009">
    <property type="entry name" value="Kinase-like_dom_sf"/>
</dbReference>
<dbReference type="Gene3D" id="1.10.510.10">
    <property type="entry name" value="Transferase(Phosphotransferase) domain 1"/>
    <property type="match status" value="1"/>
</dbReference>
<dbReference type="InterPro" id="IPR043129">
    <property type="entry name" value="ATPase_NBD"/>
</dbReference>
<dbReference type="SUPFAM" id="SSF100920">
    <property type="entry name" value="Heat shock protein 70kD (HSP70), peptide-binding domain"/>
    <property type="match status" value="1"/>
</dbReference>
<sequence>MQYCSRGDLAGQIEQKISAKTNFDMRVIYNYIYQIADGINELHTKHNIVHRDLKPDNVLIAYENGEEIIKISDFGISKILGYPTVAANYPKNYRAGTPFYWAPEQNNYDKDVQWLNKMVVKNPANRMTSAQVCNETKRRMPSVVGIDLGTTFSCVATIAPNGEPEAIANFEGTNTTPSVVAYSDDGISVGKTAVRLPISPKNVIYDSKRFIGRQFDDFSVQSDMKLWPFTVVSKKGKPLVKLTQNGKEKKLAAEEVSAEVLKMMKMVAEKYLTDRVTKAVITVPANFDQRQRHATMEAAKLAGIEVIRLVNEPTAAAIAYGLHNKGTNKVLVYDFGGGTLDVSIVMCEGNNVIKVLATSGHNHLGGQDLDKIIMNYALNNFSNFPKHNAKMMKRLLEMCTEAKIALSAHETTTILVDDASSDDGWKLKLTRNKFDELCGKTIRGTIDIVNEALRQAQMNKSDIDIVILAGGSTRIAMVQKLLKEKFGDEKIWNRHNPDEVVAKGAALMAKALARSPSSNSLQLVFNDIVPLSIGQRTSGDLMKVSIKKGTKYPCKAILLTGTGIDSQKSSSAKIYEGERKQCKYNFKIGKSKLNLKNQYSRRGYKIQTIFEIDQNGLLHVTQVEVENGNSASIVIQYDGCPHKDANIEDIVVEAKRHKEEDDEFEILIKTKVQFESQIYRIKHSTEDDKSMSNGDKEKIFEIVNEYLEWSKTLPKPMELYETKMKEFADKIKKYYPSVDETIALNKLTRDFRKTKIKT</sequence>
<dbReference type="PRINTS" id="PR00301">
    <property type="entry name" value="HEATSHOCK70"/>
</dbReference>
<evidence type="ECO:0000313" key="8">
    <source>
        <dbReference type="Proteomes" id="UP000218231"/>
    </source>
</evidence>
<dbReference type="AlphaFoldDB" id="A0A2A2LIL8"/>
<dbReference type="SUPFAM" id="SSF53067">
    <property type="entry name" value="Actin-like ATPase domain"/>
    <property type="match status" value="2"/>
</dbReference>
<dbReference type="PROSITE" id="PS50011">
    <property type="entry name" value="PROTEIN_KINASE_DOM"/>
    <property type="match status" value="1"/>
</dbReference>
<dbReference type="InterPro" id="IPR018181">
    <property type="entry name" value="Heat_shock_70_CS"/>
</dbReference>
<comment type="similarity">
    <text evidence="1 5">Belongs to the heat shock protein 70 family.</text>
</comment>
<comment type="caution">
    <text evidence="7">The sequence shown here is derived from an EMBL/GenBank/DDBJ whole genome shotgun (WGS) entry which is preliminary data.</text>
</comment>
<dbReference type="FunFam" id="3.30.420.40:FF:000046">
    <property type="entry name" value="Chaperone protein HscA"/>
    <property type="match status" value="1"/>
</dbReference>
<dbReference type="PROSITE" id="PS00108">
    <property type="entry name" value="PROTEIN_KINASE_ST"/>
    <property type="match status" value="1"/>
</dbReference>
<evidence type="ECO:0000313" key="7">
    <source>
        <dbReference type="EMBL" id="PAV86042.1"/>
    </source>
</evidence>
<dbReference type="PROSITE" id="PS00297">
    <property type="entry name" value="HSP70_1"/>
    <property type="match status" value="1"/>
</dbReference>
<dbReference type="FunFam" id="3.30.30.30:FF:000001">
    <property type="entry name" value="heat shock 70 kDa protein-like"/>
    <property type="match status" value="1"/>
</dbReference>
<keyword evidence="2 5" id="KW-0547">Nucleotide-binding</keyword>
<evidence type="ECO:0000256" key="3">
    <source>
        <dbReference type="ARBA" id="ARBA00022840"/>
    </source>
</evidence>
<dbReference type="InterPro" id="IPR029047">
    <property type="entry name" value="HSP70_peptide-bd_sf"/>
</dbReference>
<protein>
    <recommendedName>
        <fullName evidence="6">Protein kinase domain-containing protein</fullName>
    </recommendedName>
</protein>
<dbReference type="EMBL" id="LIAE01006705">
    <property type="protein sequence ID" value="PAV86042.1"/>
    <property type="molecule type" value="Genomic_DNA"/>
</dbReference>
<dbReference type="GO" id="GO:0140662">
    <property type="term" value="F:ATP-dependent protein folding chaperone"/>
    <property type="evidence" value="ECO:0007669"/>
    <property type="project" value="InterPro"/>
</dbReference>
<dbReference type="Gene3D" id="3.30.420.40">
    <property type="match status" value="2"/>
</dbReference>
<dbReference type="GO" id="GO:0004672">
    <property type="term" value="F:protein kinase activity"/>
    <property type="evidence" value="ECO:0007669"/>
    <property type="project" value="InterPro"/>
</dbReference>
<reference evidence="7 8" key="1">
    <citation type="journal article" date="2017" name="Curr. Biol.">
        <title>Genome architecture and evolution of a unichromosomal asexual nematode.</title>
        <authorList>
            <person name="Fradin H."/>
            <person name="Zegar C."/>
            <person name="Gutwein M."/>
            <person name="Lucas J."/>
            <person name="Kovtun M."/>
            <person name="Corcoran D."/>
            <person name="Baugh L.R."/>
            <person name="Kiontke K."/>
            <person name="Gunsalus K."/>
            <person name="Fitch D.H."/>
            <person name="Piano F."/>
        </authorList>
    </citation>
    <scope>NUCLEOTIDE SEQUENCE [LARGE SCALE GENOMIC DNA]</scope>
    <source>
        <strain evidence="7">PF1309</strain>
    </source>
</reference>
<evidence type="ECO:0000256" key="2">
    <source>
        <dbReference type="ARBA" id="ARBA00022741"/>
    </source>
</evidence>
<dbReference type="PANTHER" id="PTHR19375">
    <property type="entry name" value="HEAT SHOCK PROTEIN 70KDA"/>
    <property type="match status" value="1"/>
</dbReference>
<dbReference type="CDD" id="cd00180">
    <property type="entry name" value="PKc"/>
    <property type="match status" value="1"/>
</dbReference>
<evidence type="ECO:0000256" key="4">
    <source>
        <dbReference type="ARBA" id="ARBA00023186"/>
    </source>
</evidence>
<evidence type="ECO:0000259" key="6">
    <source>
        <dbReference type="PROSITE" id="PS50011"/>
    </source>
</evidence>
<dbReference type="Pfam" id="PF00012">
    <property type="entry name" value="HSP70"/>
    <property type="match status" value="1"/>
</dbReference>
<evidence type="ECO:0000256" key="1">
    <source>
        <dbReference type="ARBA" id="ARBA00007381"/>
    </source>
</evidence>
<dbReference type="OrthoDB" id="5858940at2759"/>
<dbReference type="Proteomes" id="UP000218231">
    <property type="component" value="Unassembled WGS sequence"/>
</dbReference>
<keyword evidence="8" id="KW-1185">Reference proteome</keyword>
<gene>
    <name evidence="7" type="ORF">WR25_07305</name>
</gene>
<dbReference type="STRING" id="2018661.A0A2A2LIL8"/>
<dbReference type="Pfam" id="PF00069">
    <property type="entry name" value="Pkinase"/>
    <property type="match status" value="1"/>
</dbReference>
<dbReference type="PROSITE" id="PS00329">
    <property type="entry name" value="HSP70_2"/>
    <property type="match status" value="1"/>
</dbReference>
<keyword evidence="3 5" id="KW-0067">ATP-binding</keyword>
<dbReference type="InterPro" id="IPR008271">
    <property type="entry name" value="Ser/Thr_kinase_AS"/>
</dbReference>
<dbReference type="FunFam" id="3.90.640.10:FF:000003">
    <property type="entry name" value="Molecular chaperone DnaK"/>
    <property type="match status" value="1"/>
</dbReference>
<name>A0A2A2LIL8_9BILA</name>
<dbReference type="Gene3D" id="2.60.34.10">
    <property type="entry name" value="Substrate Binding Domain Of DNAk, Chain A, domain 1"/>
    <property type="match status" value="1"/>
</dbReference>
<feature type="domain" description="Protein kinase" evidence="6">
    <location>
        <begin position="1"/>
        <end position="296"/>
    </location>
</feature>
<organism evidence="7 8">
    <name type="scientific">Diploscapter pachys</name>
    <dbReference type="NCBI Taxonomy" id="2018661"/>
    <lineage>
        <taxon>Eukaryota</taxon>
        <taxon>Metazoa</taxon>
        <taxon>Ecdysozoa</taxon>
        <taxon>Nematoda</taxon>
        <taxon>Chromadorea</taxon>
        <taxon>Rhabditida</taxon>
        <taxon>Rhabditina</taxon>
        <taxon>Rhabditomorpha</taxon>
        <taxon>Rhabditoidea</taxon>
        <taxon>Rhabditidae</taxon>
        <taxon>Diploscapter</taxon>
    </lineage>
</organism>
<dbReference type="InterPro" id="IPR000719">
    <property type="entry name" value="Prot_kinase_dom"/>
</dbReference>
<evidence type="ECO:0000256" key="5">
    <source>
        <dbReference type="RuleBase" id="RU003322"/>
    </source>
</evidence>
<dbReference type="GO" id="GO:0006950">
    <property type="term" value="P:response to stress"/>
    <property type="evidence" value="ECO:0007669"/>
    <property type="project" value="UniProtKB-ARBA"/>
</dbReference>
<dbReference type="InterPro" id="IPR013126">
    <property type="entry name" value="Hsp_70_fam"/>
</dbReference>
<dbReference type="Gene3D" id="3.30.30.30">
    <property type="match status" value="1"/>
</dbReference>
<dbReference type="CDD" id="cd24028">
    <property type="entry name" value="ASKHA_NBD_HSP70_HSPA1-like"/>
    <property type="match status" value="1"/>
</dbReference>
<dbReference type="SUPFAM" id="SSF56112">
    <property type="entry name" value="Protein kinase-like (PK-like)"/>
    <property type="match status" value="1"/>
</dbReference>
<dbReference type="SMART" id="SM00220">
    <property type="entry name" value="S_TKc"/>
    <property type="match status" value="1"/>
</dbReference>